<dbReference type="SUPFAM" id="SSF46785">
    <property type="entry name" value="Winged helix' DNA-binding domain"/>
    <property type="match status" value="1"/>
</dbReference>
<dbReference type="InterPro" id="IPR036388">
    <property type="entry name" value="WH-like_DNA-bd_sf"/>
</dbReference>
<dbReference type="EMBL" id="JWJG01000028">
    <property type="protein sequence ID" value="KIF80012.1"/>
    <property type="molecule type" value="Genomic_DNA"/>
</dbReference>
<comment type="caution">
    <text evidence="1">The sequence shown here is derived from an EMBL/GenBank/DDBJ whole genome shotgun (WGS) entry which is preliminary data.</text>
</comment>
<name>A0A0C1YHP3_9BURK</name>
<keyword evidence="2" id="KW-1185">Reference proteome</keyword>
<reference evidence="1 2" key="1">
    <citation type="submission" date="2014-12" db="EMBL/GenBank/DDBJ databases">
        <title>Denitrispirillum autotrophicum gen. nov., sp. nov., Denitrifying, Facultatively Autotrophic Bacteria Isolated from Rice Paddy Soil.</title>
        <authorList>
            <person name="Ishii S."/>
            <person name="Ashida N."/>
            <person name="Ohno H."/>
            <person name="Otsuka S."/>
            <person name="Yokota A."/>
            <person name="Senoo K."/>
        </authorList>
    </citation>
    <scope>NUCLEOTIDE SEQUENCE [LARGE SCALE GENOMIC DNA]</scope>
    <source>
        <strain evidence="1 2">TSA66</strain>
    </source>
</reference>
<dbReference type="AlphaFoldDB" id="A0A0C1YHP3"/>
<protein>
    <recommendedName>
        <fullName evidence="3">Rrf2 family transcriptional regulator</fullName>
    </recommendedName>
</protein>
<organism evidence="1 2">
    <name type="scientific">Noviherbaspirillum autotrophicum</name>
    <dbReference type="NCBI Taxonomy" id="709839"/>
    <lineage>
        <taxon>Bacteria</taxon>
        <taxon>Pseudomonadati</taxon>
        <taxon>Pseudomonadota</taxon>
        <taxon>Betaproteobacteria</taxon>
        <taxon>Burkholderiales</taxon>
        <taxon>Oxalobacteraceae</taxon>
        <taxon>Noviherbaspirillum</taxon>
    </lineage>
</organism>
<evidence type="ECO:0008006" key="3">
    <source>
        <dbReference type="Google" id="ProtNLM"/>
    </source>
</evidence>
<proteinExistence type="predicted"/>
<sequence>MHKNEEFILGNVSLHLQLSTALEVMTQIICNASHPPGAAQLAASLELPVRHVRKLLRALAAGGLLKPHEDYQDCWTCTRAPHAISLADIYYCLTDAHEESAASCGVPHADAAASGADLLLMQATVSINQIVLQHLQRFDLGRLKAAESAMLFTASLREKARALSGAMMS</sequence>
<gene>
    <name evidence="1" type="ORF">TSA66_03010</name>
</gene>
<dbReference type="Gene3D" id="1.10.10.10">
    <property type="entry name" value="Winged helix-like DNA-binding domain superfamily/Winged helix DNA-binding domain"/>
    <property type="match status" value="1"/>
</dbReference>
<accession>A0A0C1YHP3</accession>
<dbReference type="InterPro" id="IPR000944">
    <property type="entry name" value="Tscrpt_reg_Rrf2"/>
</dbReference>
<dbReference type="OrthoDB" id="8776949at2"/>
<evidence type="ECO:0000313" key="1">
    <source>
        <dbReference type="EMBL" id="KIF80012.1"/>
    </source>
</evidence>
<dbReference type="Pfam" id="PF02082">
    <property type="entry name" value="Rrf2"/>
    <property type="match status" value="1"/>
</dbReference>
<dbReference type="InterPro" id="IPR036390">
    <property type="entry name" value="WH_DNA-bd_sf"/>
</dbReference>
<evidence type="ECO:0000313" key="2">
    <source>
        <dbReference type="Proteomes" id="UP000031572"/>
    </source>
</evidence>
<dbReference type="RefSeq" id="WP_040038923.1">
    <property type="nucleotide sequence ID" value="NZ_JWJG01000028.1"/>
</dbReference>
<dbReference type="Proteomes" id="UP000031572">
    <property type="component" value="Unassembled WGS sequence"/>
</dbReference>
<dbReference type="STRING" id="709839.TSA66_03010"/>